<name>A0ABW7EY87_9BURK</name>
<dbReference type="PANTHER" id="PTHR43289">
    <property type="entry name" value="MITOGEN-ACTIVATED PROTEIN KINASE KINASE KINASE 20-RELATED"/>
    <property type="match status" value="1"/>
</dbReference>
<dbReference type="CDD" id="cd14014">
    <property type="entry name" value="STKc_PknB_like"/>
    <property type="match status" value="1"/>
</dbReference>
<feature type="domain" description="Protein kinase" evidence="6">
    <location>
        <begin position="97"/>
        <end position="375"/>
    </location>
</feature>
<evidence type="ECO:0000313" key="8">
    <source>
        <dbReference type="Proteomes" id="UP001606210"/>
    </source>
</evidence>
<gene>
    <name evidence="7" type="ORF">ACG00Y_04990</name>
</gene>
<dbReference type="Gene3D" id="1.25.40.10">
    <property type="entry name" value="Tetratricopeptide repeat domain"/>
    <property type="match status" value="2"/>
</dbReference>
<dbReference type="PROSITE" id="PS00108">
    <property type="entry name" value="PROTEIN_KINASE_ST"/>
    <property type="match status" value="1"/>
</dbReference>
<evidence type="ECO:0000313" key="7">
    <source>
        <dbReference type="EMBL" id="MFG6429254.1"/>
    </source>
</evidence>
<dbReference type="PANTHER" id="PTHR43289:SF34">
    <property type="entry name" value="SERINE_THREONINE-PROTEIN KINASE YBDM-RELATED"/>
    <property type="match status" value="1"/>
</dbReference>
<evidence type="ECO:0000259" key="6">
    <source>
        <dbReference type="PROSITE" id="PS50011"/>
    </source>
</evidence>
<feature type="binding site" evidence="5">
    <location>
        <position position="128"/>
    </location>
    <ligand>
        <name>ATP</name>
        <dbReference type="ChEBI" id="CHEBI:30616"/>
    </ligand>
</feature>
<dbReference type="InterPro" id="IPR011009">
    <property type="entry name" value="Kinase-like_dom_sf"/>
</dbReference>
<comment type="caution">
    <text evidence="7">The sequence shown here is derived from an EMBL/GenBank/DDBJ whole genome shotgun (WGS) entry which is preliminary data.</text>
</comment>
<dbReference type="InterPro" id="IPR011990">
    <property type="entry name" value="TPR-like_helical_dom_sf"/>
</dbReference>
<accession>A0ABW7EY87</accession>
<keyword evidence="8" id="KW-1185">Reference proteome</keyword>
<dbReference type="GO" id="GO:0016301">
    <property type="term" value="F:kinase activity"/>
    <property type="evidence" value="ECO:0007669"/>
    <property type="project" value="UniProtKB-KW"/>
</dbReference>
<dbReference type="Gene3D" id="3.30.200.20">
    <property type="entry name" value="Phosphorylase Kinase, domain 1"/>
    <property type="match status" value="1"/>
</dbReference>
<reference evidence="7 8" key="1">
    <citation type="submission" date="2024-08" db="EMBL/GenBank/DDBJ databases">
        <authorList>
            <person name="Lu H."/>
        </authorList>
    </citation>
    <scope>NUCLEOTIDE SEQUENCE [LARGE SCALE GENOMIC DNA]</scope>
    <source>
        <strain evidence="7 8">LYH14W</strain>
    </source>
</reference>
<organism evidence="7 8">
    <name type="scientific">Pelomonas parva</name>
    <dbReference type="NCBI Taxonomy" id="3299032"/>
    <lineage>
        <taxon>Bacteria</taxon>
        <taxon>Pseudomonadati</taxon>
        <taxon>Pseudomonadota</taxon>
        <taxon>Betaproteobacteria</taxon>
        <taxon>Burkholderiales</taxon>
        <taxon>Sphaerotilaceae</taxon>
        <taxon>Roseateles</taxon>
    </lineage>
</organism>
<dbReference type="Gene3D" id="1.10.510.10">
    <property type="entry name" value="Transferase(Phosphotransferase) domain 1"/>
    <property type="match status" value="1"/>
</dbReference>
<dbReference type="Pfam" id="PF00069">
    <property type="entry name" value="Pkinase"/>
    <property type="match status" value="1"/>
</dbReference>
<dbReference type="InterPro" id="IPR017441">
    <property type="entry name" value="Protein_kinase_ATP_BS"/>
</dbReference>
<evidence type="ECO:0000256" key="4">
    <source>
        <dbReference type="ARBA" id="ARBA00022840"/>
    </source>
</evidence>
<evidence type="ECO:0000256" key="2">
    <source>
        <dbReference type="ARBA" id="ARBA00022741"/>
    </source>
</evidence>
<keyword evidence="4 5" id="KW-0067">ATP-binding</keyword>
<evidence type="ECO:0000256" key="1">
    <source>
        <dbReference type="ARBA" id="ARBA00022679"/>
    </source>
</evidence>
<dbReference type="PROSITE" id="PS50011">
    <property type="entry name" value="PROTEIN_KINASE_DOM"/>
    <property type="match status" value="1"/>
</dbReference>
<keyword evidence="3 7" id="KW-0418">Kinase</keyword>
<dbReference type="PROSITE" id="PS00107">
    <property type="entry name" value="PROTEIN_KINASE_ATP"/>
    <property type="match status" value="1"/>
</dbReference>
<dbReference type="SUPFAM" id="SSF56112">
    <property type="entry name" value="Protein kinase-like (PK-like)"/>
    <property type="match status" value="1"/>
</dbReference>
<evidence type="ECO:0000256" key="5">
    <source>
        <dbReference type="PROSITE-ProRule" id="PRU10141"/>
    </source>
</evidence>
<evidence type="ECO:0000256" key="3">
    <source>
        <dbReference type="ARBA" id="ARBA00022777"/>
    </source>
</evidence>
<dbReference type="RefSeq" id="WP_394476555.1">
    <property type="nucleotide sequence ID" value="NZ_JBIGHV010000002.1"/>
</dbReference>
<sequence length="947" mass="101812">MQPDPSPTSPALAFSDEWWGEYSRLTEEAMALDPADRPAWLACLAPHLAPLRDALVTFLRELDAVQTGGYLETPAALSTGAAPRHSERVAGQRIGPYTLLRALGAGGMGEVWLAQRADGAYQREVALKLPHAHLLAGSVRERFLRERDILARLAHPHIARFYDAGLDDSGQPYIALEAVHGQPITHWAREHTLGLAERLDLFAQVTDAVAHAHGRLVAHRDLKPANVLVSAQGVRLLDFGIAKLLADGTAGDTALTRADALLATPAYAAPEQTAGGTVTVATDVYALGVLLFELLTGTTPHAVLKSSGLAAGDLLASNCATPALATEAGSTPKAWRQRLRGDLDAILAKALATAPDARYASVADLAADLRRHRADKPIQARRITAWTRLAKVVRRRRTAVVMAALLCASLVAGLAGVLWQAREAQAQARRAEAVKAFLLSVYRANDPRIASDTPRGQISAKALLDASVGRIDSAFAADVKLRIELLRTAADIYRELGDEASFETLQARQLALVREHFGPLHDNILDDAVERAARAAARADTRCGALLQQADDLLRVARRDSGPLRGHWWMARSICLRQQAGTEAERHTALKAARQAFADAPATERGRVTVLMELATEASHAGRHADAVALNRQALQQAEANPERDDAEVQTIHGNIALTLQQSGDLAGAEAAFAISAAIAERTTGADARQAWVPAAKRARTAHLAGGRERALTAFDAVLARLPPEAANDSDAQQVREDWAERLSAEGRPLLAIPVLESVERAYLRAPPNDFALRRLRRHLGDAYARAGQASDARRVFTAALAEFEARDVPGSQATAAARERWGRFLLAQGDVVGAQAQFTTVVERAGERRWSHAALAHAGLARVALAAGRTDDAAKHADTAWTTWGQKQGFFDIRMEPYLQRVRAAVLAAQGQAAAAQALRDEALAASRRYDAPEAPSAQRLLHLDL</sequence>
<proteinExistence type="predicted"/>
<dbReference type="InterPro" id="IPR008271">
    <property type="entry name" value="Ser/Thr_kinase_AS"/>
</dbReference>
<dbReference type="Proteomes" id="UP001606210">
    <property type="component" value="Unassembled WGS sequence"/>
</dbReference>
<keyword evidence="1" id="KW-0808">Transferase</keyword>
<dbReference type="SMART" id="SM00220">
    <property type="entry name" value="S_TKc"/>
    <property type="match status" value="1"/>
</dbReference>
<protein>
    <submittedName>
        <fullName evidence="7">Protein kinase</fullName>
    </submittedName>
</protein>
<dbReference type="SUPFAM" id="SSF48452">
    <property type="entry name" value="TPR-like"/>
    <property type="match status" value="2"/>
</dbReference>
<dbReference type="EMBL" id="JBIGHV010000002">
    <property type="protein sequence ID" value="MFG6429254.1"/>
    <property type="molecule type" value="Genomic_DNA"/>
</dbReference>
<dbReference type="InterPro" id="IPR000719">
    <property type="entry name" value="Prot_kinase_dom"/>
</dbReference>
<keyword evidence="2 5" id="KW-0547">Nucleotide-binding</keyword>